<dbReference type="SUPFAM" id="SSF55785">
    <property type="entry name" value="PYP-like sensor domain (PAS domain)"/>
    <property type="match status" value="1"/>
</dbReference>
<dbReference type="InterPro" id="IPR050706">
    <property type="entry name" value="Cyclic-di-GMP_PDE-like"/>
</dbReference>
<feature type="domain" description="EAL" evidence="4">
    <location>
        <begin position="361"/>
        <end position="605"/>
    </location>
</feature>
<dbReference type="NCBIfam" id="TIGR00229">
    <property type="entry name" value="sensory_box"/>
    <property type="match status" value="1"/>
</dbReference>
<dbReference type="Pfam" id="PF13426">
    <property type="entry name" value="PAS_9"/>
    <property type="match status" value="1"/>
</dbReference>
<feature type="modified residue" description="4-aspartylphosphate" evidence="1">
    <location>
        <position position="14"/>
    </location>
</feature>
<feature type="domain" description="Response regulatory" evidence="2">
    <location>
        <begin position="1"/>
        <end position="79"/>
    </location>
</feature>
<evidence type="ECO:0000259" key="4">
    <source>
        <dbReference type="PROSITE" id="PS50883"/>
    </source>
</evidence>
<feature type="domain" description="PAS" evidence="3">
    <location>
        <begin position="84"/>
        <end position="136"/>
    </location>
</feature>
<dbReference type="PANTHER" id="PTHR33121:SF71">
    <property type="entry name" value="OXYGEN SENSOR PROTEIN DOSP"/>
    <property type="match status" value="1"/>
</dbReference>
<dbReference type="InterPro" id="IPR035919">
    <property type="entry name" value="EAL_sf"/>
</dbReference>
<accession>A0A6S6TED3</accession>
<dbReference type="CDD" id="cd17535">
    <property type="entry name" value="REC_NarL-like"/>
    <property type="match status" value="1"/>
</dbReference>
<dbReference type="InterPro" id="IPR011006">
    <property type="entry name" value="CheY-like_superfamily"/>
</dbReference>
<dbReference type="Gene3D" id="3.20.20.450">
    <property type="entry name" value="EAL domain"/>
    <property type="match status" value="1"/>
</dbReference>
<dbReference type="Pfam" id="PF00072">
    <property type="entry name" value="Response_reg"/>
    <property type="match status" value="1"/>
</dbReference>
<dbReference type="GO" id="GO:0000160">
    <property type="term" value="P:phosphorelay signal transduction system"/>
    <property type="evidence" value="ECO:0007669"/>
    <property type="project" value="InterPro"/>
</dbReference>
<dbReference type="SMART" id="SM00052">
    <property type="entry name" value="EAL"/>
    <property type="match status" value="1"/>
</dbReference>
<dbReference type="InterPro" id="IPR035965">
    <property type="entry name" value="PAS-like_dom_sf"/>
</dbReference>
<evidence type="ECO:0000259" key="2">
    <source>
        <dbReference type="PROSITE" id="PS50110"/>
    </source>
</evidence>
<reference evidence="5" key="1">
    <citation type="submission" date="2020-01" db="EMBL/GenBank/DDBJ databases">
        <authorList>
            <person name="Meier V. D."/>
            <person name="Meier V D."/>
        </authorList>
    </citation>
    <scope>NUCLEOTIDE SEQUENCE</scope>
    <source>
        <strain evidence="5">HLG_WM_MAG_03</strain>
    </source>
</reference>
<evidence type="ECO:0000256" key="1">
    <source>
        <dbReference type="PROSITE-ProRule" id="PRU00169"/>
    </source>
</evidence>
<gene>
    <name evidence="5" type="ORF">HELGO_WM19793</name>
</gene>
<dbReference type="PROSITE" id="PS50112">
    <property type="entry name" value="PAS"/>
    <property type="match status" value="1"/>
</dbReference>
<dbReference type="InterPro" id="IPR058245">
    <property type="entry name" value="NreC/VraR/RcsB-like_REC"/>
</dbReference>
<dbReference type="EMBL" id="CACVAR010000278">
    <property type="protein sequence ID" value="CAA6817694.1"/>
    <property type="molecule type" value="Genomic_DNA"/>
</dbReference>
<dbReference type="Pfam" id="PF00563">
    <property type="entry name" value="EAL"/>
    <property type="match status" value="1"/>
</dbReference>
<protein>
    <submittedName>
        <fullName evidence="5">Diguanylate cyclase/phosphodiesterase (GGDEF &amp; EAL domains) with PAS/PAC sensor</fullName>
    </submittedName>
</protein>
<dbReference type="CDD" id="cd00130">
    <property type="entry name" value="PAS"/>
    <property type="match status" value="1"/>
</dbReference>
<name>A0A6S6TED3_9BACT</name>
<evidence type="ECO:0000259" key="3">
    <source>
        <dbReference type="PROSITE" id="PS50112"/>
    </source>
</evidence>
<dbReference type="GO" id="GO:0071111">
    <property type="term" value="F:cyclic-guanylate-specific phosphodiesterase activity"/>
    <property type="evidence" value="ECO:0007669"/>
    <property type="project" value="InterPro"/>
</dbReference>
<dbReference type="InterPro" id="IPR000014">
    <property type="entry name" value="PAS"/>
</dbReference>
<dbReference type="InterPro" id="IPR001633">
    <property type="entry name" value="EAL_dom"/>
</dbReference>
<dbReference type="Gene3D" id="3.30.450.20">
    <property type="entry name" value="PAS domain"/>
    <property type="match status" value="1"/>
</dbReference>
<dbReference type="InterPro" id="IPR001789">
    <property type="entry name" value="Sig_transdc_resp-reg_receiver"/>
</dbReference>
<sequence length="605" mass="70553">MKFKSSSIDLIITDLSMPNIDGSDFIKMIRNVNNEVPILILSMYIEDVTLHQSINYGIQGYIQKPINQENLKTQIELIKKQLLEKNLIKEYQNITNASAIISKINTNQIITYVNERFCTISGFEKDELIGQYYEMIKFEEESAQFPTTLWNEILAKKEVWRGILKHRTKTGLLYYLQTTIQPILSTHGEVEQFISLSIPITNIIHPEEQLSDYLKQHKESILLLIKIEEFKYLENTFTKKITKKLQNLFAKELLKHMPETCSFSQIYLLNNGEFAFVKQYNKSIDTSHLIDNLKKFQKEVNQKKIKIGIVNYTLSIVSSLAYGRNSLENAKIGLKKILKSKEEFIVATNFMEKVTKESNEKLNKFIMLKEAIDNYNIISYFQPIVNNQTLKITKYESLVRLIDANNNILSPYHFLEIAKEGKYYHTITTMVLQNSFRALDNTDIEISINLSALDIEDERIQSEFCILLEKYKNETQRITVELLEDEKINNKEMIQAFINKIRQCGVKIALDDFGKGFSNFSRIQEYQPNYIKIDGSLIRNIEHDQFSQDLVQTIVFFAKKQNIKTIAEFVENENIFNILKKLGVDYSQGHYFSKAEQLEEFISSN</sequence>
<organism evidence="5">
    <name type="scientific">uncultured Sulfurovum sp</name>
    <dbReference type="NCBI Taxonomy" id="269237"/>
    <lineage>
        <taxon>Bacteria</taxon>
        <taxon>Pseudomonadati</taxon>
        <taxon>Campylobacterota</taxon>
        <taxon>Epsilonproteobacteria</taxon>
        <taxon>Campylobacterales</taxon>
        <taxon>Sulfurovaceae</taxon>
        <taxon>Sulfurovum</taxon>
        <taxon>environmental samples</taxon>
    </lineage>
</organism>
<dbReference type="AlphaFoldDB" id="A0A6S6TED3"/>
<dbReference type="PROSITE" id="PS50110">
    <property type="entry name" value="RESPONSE_REGULATORY"/>
    <property type="match status" value="1"/>
</dbReference>
<keyword evidence="1" id="KW-0597">Phosphoprotein</keyword>
<dbReference type="CDD" id="cd01948">
    <property type="entry name" value="EAL"/>
    <property type="match status" value="1"/>
</dbReference>
<evidence type="ECO:0000313" key="5">
    <source>
        <dbReference type="EMBL" id="CAA6817694.1"/>
    </source>
</evidence>
<dbReference type="PANTHER" id="PTHR33121">
    <property type="entry name" value="CYCLIC DI-GMP PHOSPHODIESTERASE PDEF"/>
    <property type="match status" value="1"/>
</dbReference>
<dbReference type="SUPFAM" id="SSF141868">
    <property type="entry name" value="EAL domain-like"/>
    <property type="match status" value="1"/>
</dbReference>
<dbReference type="Gene3D" id="3.40.50.2300">
    <property type="match status" value="1"/>
</dbReference>
<dbReference type="PROSITE" id="PS50883">
    <property type="entry name" value="EAL"/>
    <property type="match status" value="1"/>
</dbReference>
<dbReference type="SUPFAM" id="SSF52172">
    <property type="entry name" value="CheY-like"/>
    <property type="match status" value="1"/>
</dbReference>
<proteinExistence type="predicted"/>